<reference evidence="3" key="2">
    <citation type="submission" date="2025-09" db="UniProtKB">
        <authorList>
            <consortium name="Ensembl"/>
        </authorList>
    </citation>
    <scope>IDENTIFICATION</scope>
</reference>
<name>A0A8C5IRG1_JUNHY</name>
<accession>A0A8C5IRG1</accession>
<evidence type="ECO:0000313" key="4">
    <source>
        <dbReference type="Proteomes" id="UP000694408"/>
    </source>
</evidence>
<evidence type="ECO:0000313" key="3">
    <source>
        <dbReference type="Ensembl" id="ENSJHYP00000007823.1"/>
    </source>
</evidence>
<dbReference type="InterPro" id="IPR053891">
    <property type="entry name" value="Shisa_N"/>
</dbReference>
<evidence type="ECO:0000259" key="2">
    <source>
        <dbReference type="Pfam" id="PF13908"/>
    </source>
</evidence>
<dbReference type="Proteomes" id="UP000694408">
    <property type="component" value="Unplaced"/>
</dbReference>
<organism evidence="3 4">
    <name type="scientific">Junco hyemalis</name>
    <name type="common">Dark-eyed junco</name>
    <dbReference type="NCBI Taxonomy" id="40217"/>
    <lineage>
        <taxon>Eukaryota</taxon>
        <taxon>Metazoa</taxon>
        <taxon>Chordata</taxon>
        <taxon>Craniata</taxon>
        <taxon>Vertebrata</taxon>
        <taxon>Euteleostomi</taxon>
        <taxon>Archelosauria</taxon>
        <taxon>Archosauria</taxon>
        <taxon>Dinosauria</taxon>
        <taxon>Saurischia</taxon>
        <taxon>Theropoda</taxon>
        <taxon>Coelurosauria</taxon>
        <taxon>Aves</taxon>
        <taxon>Neognathae</taxon>
        <taxon>Neoaves</taxon>
        <taxon>Telluraves</taxon>
        <taxon>Australaves</taxon>
        <taxon>Passeriformes</taxon>
        <taxon>Passerellidae</taxon>
        <taxon>Junco</taxon>
    </lineage>
</organism>
<feature type="chain" id="PRO_5046059442" description="Shisa N-terminal domain-containing protein" evidence="1">
    <location>
        <begin position="31"/>
        <end position="105"/>
    </location>
</feature>
<dbReference type="Pfam" id="PF13908">
    <property type="entry name" value="Shisa_N"/>
    <property type="match status" value="1"/>
</dbReference>
<feature type="signal peptide" evidence="1">
    <location>
        <begin position="1"/>
        <end position="30"/>
    </location>
</feature>
<keyword evidence="4" id="KW-1185">Reference proteome</keyword>
<keyword evidence="1" id="KW-0732">Signal</keyword>
<sequence>MPPPKRLCMIIPLLTNSWFCYFGEVQLAQSCPDFCCGSCLDRHCCSNVFLKFDEQKFQCNQRQARPWSLRQSGGFNVTDILEEGFPFSARLILCLQMCGSSTALS</sequence>
<dbReference type="Ensembl" id="ENSJHYT00000009528.1">
    <property type="protein sequence ID" value="ENSJHYP00000007823.1"/>
    <property type="gene ID" value="ENSJHYG00000006225.1"/>
</dbReference>
<dbReference type="AlphaFoldDB" id="A0A8C5IRG1"/>
<reference evidence="3" key="1">
    <citation type="submission" date="2025-08" db="UniProtKB">
        <authorList>
            <consortium name="Ensembl"/>
        </authorList>
    </citation>
    <scope>IDENTIFICATION</scope>
</reference>
<feature type="domain" description="Shisa N-terminal" evidence="2">
    <location>
        <begin position="17"/>
        <end position="56"/>
    </location>
</feature>
<evidence type="ECO:0000256" key="1">
    <source>
        <dbReference type="SAM" id="SignalP"/>
    </source>
</evidence>
<protein>
    <recommendedName>
        <fullName evidence="2">Shisa N-terminal domain-containing protein</fullName>
    </recommendedName>
</protein>
<proteinExistence type="predicted"/>